<reference evidence="1 2" key="1">
    <citation type="submission" date="2011-07" db="EMBL/GenBank/DDBJ databases">
        <authorList>
            <person name="Coyne R."/>
            <person name="Brami D."/>
            <person name="Johnson J."/>
            <person name="Hostetler J."/>
            <person name="Hannick L."/>
            <person name="Clark T."/>
            <person name="Cassidy-Hanley D."/>
            <person name="Inman J."/>
        </authorList>
    </citation>
    <scope>NUCLEOTIDE SEQUENCE [LARGE SCALE GENOMIC DNA]</scope>
    <source>
        <strain evidence="1 2">G5</strain>
    </source>
</reference>
<dbReference type="EMBL" id="GL983042">
    <property type="protein sequence ID" value="EGR34854.1"/>
    <property type="molecule type" value="Genomic_DNA"/>
</dbReference>
<evidence type="ECO:0000313" key="1">
    <source>
        <dbReference type="EMBL" id="EGR34854.1"/>
    </source>
</evidence>
<dbReference type="PANTHER" id="PTHR45589:SF1">
    <property type="entry name" value="WD REPEAT DOMAIN 62, ISOFORM G"/>
    <property type="match status" value="1"/>
</dbReference>
<dbReference type="SUPFAM" id="SSF50978">
    <property type="entry name" value="WD40 repeat-like"/>
    <property type="match status" value="1"/>
</dbReference>
<evidence type="ECO:0000313" key="2">
    <source>
        <dbReference type="Proteomes" id="UP000008983"/>
    </source>
</evidence>
<dbReference type="Gene3D" id="2.130.10.10">
    <property type="entry name" value="YVTN repeat-like/Quinoprotein amine dehydrogenase"/>
    <property type="match status" value="1"/>
</dbReference>
<keyword evidence="2" id="KW-1185">Reference proteome</keyword>
<dbReference type="PANTHER" id="PTHR45589">
    <property type="entry name" value="WD REPEAT DOMAIN 62, ISOFORM G"/>
    <property type="match status" value="1"/>
</dbReference>
<name>G0QIW9_ICHMU</name>
<dbReference type="InterPro" id="IPR015943">
    <property type="entry name" value="WD40/YVTN_repeat-like_dom_sf"/>
</dbReference>
<evidence type="ECO:0008006" key="3">
    <source>
        <dbReference type="Google" id="ProtNLM"/>
    </source>
</evidence>
<dbReference type="AlphaFoldDB" id="G0QIW9"/>
<organism evidence="1 2">
    <name type="scientific">Ichthyophthirius multifiliis</name>
    <name type="common">White spot disease agent</name>
    <name type="synonym">Ich</name>
    <dbReference type="NCBI Taxonomy" id="5932"/>
    <lineage>
        <taxon>Eukaryota</taxon>
        <taxon>Sar</taxon>
        <taxon>Alveolata</taxon>
        <taxon>Ciliophora</taxon>
        <taxon>Intramacronucleata</taxon>
        <taxon>Oligohymenophorea</taxon>
        <taxon>Hymenostomatida</taxon>
        <taxon>Ophryoglenina</taxon>
        <taxon>Ichthyophthirius</taxon>
    </lineage>
</organism>
<dbReference type="InterPro" id="IPR052779">
    <property type="entry name" value="WDR62"/>
</dbReference>
<dbReference type="Proteomes" id="UP000008983">
    <property type="component" value="Unassembled WGS sequence"/>
</dbReference>
<accession>G0QIW9</accession>
<dbReference type="eggNOG" id="KOG1408">
    <property type="taxonomic scope" value="Eukaryota"/>
</dbReference>
<protein>
    <recommendedName>
        <fullName evidence="3">WD40-repeat-containing domain</fullName>
    </recommendedName>
</protein>
<proteinExistence type="predicted"/>
<dbReference type="RefSeq" id="XP_004040158.1">
    <property type="nucleotide sequence ID" value="XM_004040110.1"/>
</dbReference>
<dbReference type="InParanoid" id="G0QIW9"/>
<dbReference type="GeneID" id="14911107"/>
<dbReference type="InterPro" id="IPR036322">
    <property type="entry name" value="WD40_repeat_dom_sf"/>
</dbReference>
<sequence>MIQQQKKKKNINNQYFNYQDINKGQNFYNFLQIQINIQYQQVKVKTMVFLCGIGRKSKEQLQINYQKYLIRYVFHMMVPKQQLVEKNTQSFGLFRKTEKQQNQKYKKKKMHIFQKEKVHLQVKNLAIKHSQIAYLIKIINNYMLLLLLDNYVFSMKIEFWKNGWIQKSVQFFLLLYYLTNLIQLKKKNINQHQYFLQIIKKDYIICSCSDGLIRIFQTITLDHITTLPKPPGLLNYNVEKGANKIKNISDPKQYADCIAIQCSKLNYFMCSIYSDLTVFIWELKQMDKVNVKRSFLNHSQSINQVSILNQISSQEVTFYQTISQDSTVRVWHLISDETQKNAYSKHLSKILYFTDDYTTYKINKISQIQNSQKNIVCSKSTDQEIILCNEKGQAQFVKFENFQTYKILQLHNSKIFCIDIIQFQNYNFLCTASEDYIIIYDFIKEEVIEQIDEENVINVKFFLINENIYLIYLTSQNIFFRKFQNIQFIIINQISGENFKCIDSNSHFQQFYVALENKINYYDVDKAELIKSFDFKDEDNIMWRLNNFNGLQYKQYSFNNSFEFRNNLYLEINVRFKKQHIKENKIIRCNTQASKRFCK</sequence>
<dbReference type="OrthoDB" id="6154712at2759"/>
<gene>
    <name evidence="1" type="ORF">IMG5_000820</name>
</gene>